<gene>
    <name evidence="3" type="primary">TNFRSF12A</name>
</gene>
<evidence type="ECO:0000313" key="4">
    <source>
        <dbReference type="Proteomes" id="UP000233040"/>
    </source>
</evidence>
<feature type="chain" id="PRO_5014381585" evidence="2">
    <location>
        <begin position="25"/>
        <end position="94"/>
    </location>
</feature>
<keyword evidence="1" id="KW-0812">Transmembrane</keyword>
<dbReference type="GO" id="GO:2001238">
    <property type="term" value="P:positive regulation of extrinsic apoptotic signaling pathway"/>
    <property type="evidence" value="ECO:0007669"/>
    <property type="project" value="TreeGrafter"/>
</dbReference>
<dbReference type="PANTHER" id="PTHR32037">
    <property type="entry name" value="TUMOR NECROSIS FACTOR RECEPTOR SUPERFAMILY MEMBER 12A"/>
    <property type="match status" value="1"/>
</dbReference>
<proteinExistence type="predicted"/>
<name>A0A2K5SF30_CEBIM</name>
<reference evidence="3" key="1">
    <citation type="submission" date="2025-08" db="UniProtKB">
        <authorList>
            <consortium name="Ensembl"/>
        </authorList>
    </citation>
    <scope>IDENTIFICATION</scope>
</reference>
<dbReference type="Pfam" id="PF12191">
    <property type="entry name" value="stn_TNFRSF12A"/>
    <property type="match status" value="1"/>
</dbReference>
<dbReference type="GeneTree" id="ENSGT00390000001948"/>
<dbReference type="Ensembl" id="ENSCCAT00000056799.1">
    <property type="protein sequence ID" value="ENSCCAP00000038995.1"/>
    <property type="gene ID" value="ENSCCAG00000037339.1"/>
</dbReference>
<sequence length="94" mass="10117">MARGSLRPLLLLLVLGLRLALLRAVAGEWAPGAAAPPTPFRLLWPILGGALSLTFVLGLLSGFLVWRRCRRREKFTTPIEETGGDGCPAVALIQ</sequence>
<dbReference type="Proteomes" id="UP000233040">
    <property type="component" value="Unassembled WGS sequence"/>
</dbReference>
<dbReference type="AlphaFoldDB" id="A0A2K5SF30"/>
<evidence type="ECO:0000256" key="2">
    <source>
        <dbReference type="SAM" id="SignalP"/>
    </source>
</evidence>
<evidence type="ECO:0000313" key="3">
    <source>
        <dbReference type="Ensembl" id="ENSCCAP00000038995.1"/>
    </source>
</evidence>
<feature type="signal peptide" evidence="2">
    <location>
        <begin position="1"/>
        <end position="24"/>
    </location>
</feature>
<accession>A0A2K5SF30</accession>
<reference evidence="3" key="2">
    <citation type="submission" date="2025-09" db="UniProtKB">
        <authorList>
            <consortium name="Ensembl"/>
        </authorList>
    </citation>
    <scope>IDENTIFICATION</scope>
</reference>
<protein>
    <submittedName>
        <fullName evidence="3">TNF receptor superfamily member 12A</fullName>
    </submittedName>
</protein>
<keyword evidence="1" id="KW-1133">Transmembrane helix</keyword>
<keyword evidence="4" id="KW-1185">Reference proteome</keyword>
<dbReference type="InterPro" id="IPR022316">
    <property type="entry name" value="TNFR_12"/>
</dbReference>
<keyword evidence="1" id="KW-0472">Membrane</keyword>
<feature type="transmembrane region" description="Helical" evidence="1">
    <location>
        <begin position="42"/>
        <end position="66"/>
    </location>
</feature>
<keyword evidence="2" id="KW-0732">Signal</keyword>
<dbReference type="GO" id="GO:0005886">
    <property type="term" value="C:plasma membrane"/>
    <property type="evidence" value="ECO:0007669"/>
    <property type="project" value="InterPro"/>
</dbReference>
<dbReference type="PANTHER" id="PTHR32037:SF2">
    <property type="entry name" value="TUMOR NECROSIS FACTOR RECEPTOR SUPERFAMILY MEMBER 12A"/>
    <property type="match status" value="1"/>
</dbReference>
<evidence type="ECO:0000256" key="1">
    <source>
        <dbReference type="SAM" id="Phobius"/>
    </source>
</evidence>
<organism evidence="3 4">
    <name type="scientific">Cebus imitator</name>
    <name type="common">Panamanian white-faced capuchin</name>
    <name type="synonym">Cebus capucinus imitator</name>
    <dbReference type="NCBI Taxonomy" id="2715852"/>
    <lineage>
        <taxon>Eukaryota</taxon>
        <taxon>Metazoa</taxon>
        <taxon>Chordata</taxon>
        <taxon>Craniata</taxon>
        <taxon>Vertebrata</taxon>
        <taxon>Euteleostomi</taxon>
        <taxon>Mammalia</taxon>
        <taxon>Eutheria</taxon>
        <taxon>Euarchontoglires</taxon>
        <taxon>Primates</taxon>
        <taxon>Haplorrhini</taxon>
        <taxon>Platyrrhini</taxon>
        <taxon>Cebidae</taxon>
        <taxon>Cebinae</taxon>
        <taxon>Cebus</taxon>
    </lineage>
</organism>